<dbReference type="EMBL" id="PNBA02000006">
    <property type="protein sequence ID" value="KAG6420667.1"/>
    <property type="molecule type" value="Genomic_DNA"/>
</dbReference>
<dbReference type="OrthoDB" id="913402at2759"/>
<proteinExistence type="inferred from homology"/>
<dbReference type="Proteomes" id="UP000298416">
    <property type="component" value="Unassembled WGS sequence"/>
</dbReference>
<name>A0A8X8YT89_SALSN</name>
<keyword evidence="5" id="KW-1185">Reference proteome</keyword>
<evidence type="ECO:0000259" key="2">
    <source>
        <dbReference type="PROSITE" id="PS50891"/>
    </source>
</evidence>
<sequence>MSRLQLDMQRANNTSACASCKHQRKRCTEKCTLAPFFPVERTREFQAVHKVFGVSNVTKIITSLREEDRKVAVDSLVWEALGRQKDPVLGPFGDYRRVCEELRLYKSQYQHFHHQVPNQGTIVYKAATAQALMGWNNSNKIVNTNTNNPNNNFIGNGNSVVDFCTYGYSPNHHIHQDSEKQRAERENGTTIFLPQQHLSNAFSQQCILAGQYNPLDSKSMESTLWEGSS</sequence>
<dbReference type="PROSITE" id="PS50891">
    <property type="entry name" value="LOB"/>
    <property type="match status" value="1"/>
</dbReference>
<protein>
    <recommendedName>
        <fullName evidence="2">LOB domain-containing protein</fullName>
    </recommendedName>
</protein>
<dbReference type="InterPro" id="IPR004883">
    <property type="entry name" value="LOB"/>
</dbReference>
<evidence type="ECO:0000313" key="5">
    <source>
        <dbReference type="Proteomes" id="UP000298416"/>
    </source>
</evidence>
<reference evidence="3" key="1">
    <citation type="submission" date="2018-01" db="EMBL/GenBank/DDBJ databases">
        <authorList>
            <person name="Mao J.F."/>
        </authorList>
    </citation>
    <scope>NUCLEOTIDE SEQUENCE</scope>
    <source>
        <strain evidence="3">Huo1</strain>
        <tissue evidence="3">Leaf</tissue>
    </source>
</reference>
<comment type="caution">
    <text evidence="3">The sequence shown here is derived from an EMBL/GenBank/DDBJ whole genome shotgun (WGS) entry which is preliminary data.</text>
</comment>
<comment type="similarity">
    <text evidence="1">Belongs to the LOB domain-containing protein family.</text>
</comment>
<evidence type="ECO:0000256" key="1">
    <source>
        <dbReference type="ARBA" id="ARBA00005474"/>
    </source>
</evidence>
<organism evidence="3">
    <name type="scientific">Salvia splendens</name>
    <name type="common">Scarlet sage</name>
    <dbReference type="NCBI Taxonomy" id="180675"/>
    <lineage>
        <taxon>Eukaryota</taxon>
        <taxon>Viridiplantae</taxon>
        <taxon>Streptophyta</taxon>
        <taxon>Embryophyta</taxon>
        <taxon>Tracheophyta</taxon>
        <taxon>Spermatophyta</taxon>
        <taxon>Magnoliopsida</taxon>
        <taxon>eudicotyledons</taxon>
        <taxon>Gunneridae</taxon>
        <taxon>Pentapetalae</taxon>
        <taxon>asterids</taxon>
        <taxon>lamiids</taxon>
        <taxon>Lamiales</taxon>
        <taxon>Lamiaceae</taxon>
        <taxon>Nepetoideae</taxon>
        <taxon>Mentheae</taxon>
        <taxon>Salviinae</taxon>
        <taxon>Salvia</taxon>
        <taxon>Salvia subgen. Calosphace</taxon>
        <taxon>core Calosphace</taxon>
    </lineage>
</organism>
<gene>
    <name evidence="4" type="ORF">SASPL_117203</name>
    <name evidence="3" type="ORF">SASPL_158018</name>
</gene>
<reference evidence="3" key="2">
    <citation type="submission" date="2020-08" db="EMBL/GenBank/DDBJ databases">
        <title>Plant Genome Project.</title>
        <authorList>
            <person name="Zhang R.-G."/>
        </authorList>
    </citation>
    <scope>NUCLEOTIDE SEQUENCE</scope>
    <source>
        <strain evidence="3">Huo1</strain>
        <tissue evidence="3">Leaf</tissue>
    </source>
</reference>
<feature type="domain" description="LOB" evidence="2">
    <location>
        <begin position="15"/>
        <end position="116"/>
    </location>
</feature>
<dbReference type="AlphaFoldDB" id="A0A8X8YT89"/>
<evidence type="ECO:0000313" key="4">
    <source>
        <dbReference type="EMBL" id="KAG6420667.1"/>
    </source>
</evidence>
<evidence type="ECO:0000313" key="3">
    <source>
        <dbReference type="EMBL" id="KAG6382317.1"/>
    </source>
</evidence>
<dbReference type="EMBL" id="PNBA02001137">
    <property type="protein sequence ID" value="KAG6382317.1"/>
    <property type="molecule type" value="Genomic_DNA"/>
</dbReference>
<accession>A0A8X8YT89</accession>
<dbReference type="PANTHER" id="PTHR31301:SF19">
    <property type="entry name" value="LOB DOMAIN-CONTAINING PROTEIN 2"/>
    <property type="match status" value="1"/>
</dbReference>
<dbReference type="PANTHER" id="PTHR31301">
    <property type="entry name" value="LOB DOMAIN-CONTAINING PROTEIN 4-RELATED"/>
    <property type="match status" value="1"/>
</dbReference>
<dbReference type="Pfam" id="PF03195">
    <property type="entry name" value="LOB"/>
    <property type="match status" value="1"/>
</dbReference>